<comment type="caution">
    <text evidence="1">The sequence shown here is derived from an EMBL/GenBank/DDBJ whole genome shotgun (WGS) entry which is preliminary data.</text>
</comment>
<sequence>MILHHGVGLEDIGTDLAAPLDLFHFALDVSHLLFLLALTQLDQARAQHLHGLFLILHLAALILAGDDDARRHMCQTHCGIGLVNMLAAGAC</sequence>
<accession>A0A645FUY0</accession>
<dbReference type="EMBL" id="VSSQ01065639">
    <property type="protein sequence ID" value="MPN18327.1"/>
    <property type="molecule type" value="Genomic_DNA"/>
</dbReference>
<dbReference type="AlphaFoldDB" id="A0A645FUY0"/>
<evidence type="ECO:0000313" key="1">
    <source>
        <dbReference type="EMBL" id="MPN18327.1"/>
    </source>
</evidence>
<gene>
    <name evidence="1" type="ORF">SDC9_165687</name>
</gene>
<name>A0A645FUY0_9ZZZZ</name>
<protein>
    <submittedName>
        <fullName evidence="1">Uncharacterized protein</fullName>
    </submittedName>
</protein>
<proteinExistence type="predicted"/>
<organism evidence="1">
    <name type="scientific">bioreactor metagenome</name>
    <dbReference type="NCBI Taxonomy" id="1076179"/>
    <lineage>
        <taxon>unclassified sequences</taxon>
        <taxon>metagenomes</taxon>
        <taxon>ecological metagenomes</taxon>
    </lineage>
</organism>
<reference evidence="1" key="1">
    <citation type="submission" date="2019-08" db="EMBL/GenBank/DDBJ databases">
        <authorList>
            <person name="Kucharzyk K."/>
            <person name="Murdoch R.W."/>
            <person name="Higgins S."/>
            <person name="Loffler F."/>
        </authorList>
    </citation>
    <scope>NUCLEOTIDE SEQUENCE</scope>
</reference>